<evidence type="ECO:0000256" key="1">
    <source>
        <dbReference type="SAM" id="SignalP"/>
    </source>
</evidence>
<keyword evidence="1" id="KW-0732">Signal</keyword>
<feature type="signal peptide" evidence="1">
    <location>
        <begin position="1"/>
        <end position="29"/>
    </location>
</feature>
<dbReference type="EMBL" id="CH481332">
    <property type="protein sequence ID" value="EDW53860.1"/>
    <property type="molecule type" value="Genomic_DNA"/>
</dbReference>
<dbReference type="Pfam" id="PF14223">
    <property type="entry name" value="Retrotran_gag_2"/>
    <property type="match status" value="1"/>
</dbReference>
<reference evidence="2 3" key="1">
    <citation type="journal article" date="2007" name="Nature">
        <title>Evolution of genes and genomes on the Drosophila phylogeny.</title>
        <authorList>
            <consortium name="Drosophila 12 Genomes Consortium"/>
            <person name="Clark A.G."/>
            <person name="Eisen M.B."/>
            <person name="Smith D.R."/>
            <person name="Bergman C.M."/>
            <person name="Oliver B."/>
            <person name="Markow T.A."/>
            <person name="Kaufman T.C."/>
            <person name="Kellis M."/>
            <person name="Gelbart W."/>
            <person name="Iyer V.N."/>
            <person name="Pollard D.A."/>
            <person name="Sackton T.B."/>
            <person name="Larracuente A.M."/>
            <person name="Singh N.D."/>
            <person name="Abad J.P."/>
            <person name="Abt D.N."/>
            <person name="Adryan B."/>
            <person name="Aguade M."/>
            <person name="Akashi H."/>
            <person name="Anderson W.W."/>
            <person name="Aquadro C.F."/>
            <person name="Ardell D.H."/>
            <person name="Arguello R."/>
            <person name="Artieri C.G."/>
            <person name="Barbash D.A."/>
            <person name="Barker D."/>
            <person name="Barsanti P."/>
            <person name="Batterham P."/>
            <person name="Batzoglou S."/>
            <person name="Begun D."/>
            <person name="Bhutkar A."/>
            <person name="Blanco E."/>
            <person name="Bosak S.A."/>
            <person name="Bradley R.K."/>
            <person name="Brand A.D."/>
            <person name="Brent M.R."/>
            <person name="Brooks A.N."/>
            <person name="Brown R.H."/>
            <person name="Butlin R.K."/>
            <person name="Caggese C."/>
            <person name="Calvi B.R."/>
            <person name="Bernardo de Carvalho A."/>
            <person name="Caspi A."/>
            <person name="Castrezana S."/>
            <person name="Celniker S.E."/>
            <person name="Chang J.L."/>
            <person name="Chapple C."/>
            <person name="Chatterji S."/>
            <person name="Chinwalla A."/>
            <person name="Civetta A."/>
            <person name="Clifton S.W."/>
            <person name="Comeron J.M."/>
            <person name="Costello J.C."/>
            <person name="Coyne J.A."/>
            <person name="Daub J."/>
            <person name="David R.G."/>
            <person name="Delcher A.L."/>
            <person name="Delehaunty K."/>
            <person name="Do C.B."/>
            <person name="Ebling H."/>
            <person name="Edwards K."/>
            <person name="Eickbush T."/>
            <person name="Evans J.D."/>
            <person name="Filipski A."/>
            <person name="Findeiss S."/>
            <person name="Freyhult E."/>
            <person name="Fulton L."/>
            <person name="Fulton R."/>
            <person name="Garcia A.C."/>
            <person name="Gardiner A."/>
            <person name="Garfield D.A."/>
            <person name="Garvin B.E."/>
            <person name="Gibson G."/>
            <person name="Gilbert D."/>
            <person name="Gnerre S."/>
            <person name="Godfrey J."/>
            <person name="Good R."/>
            <person name="Gotea V."/>
            <person name="Gravely B."/>
            <person name="Greenberg A.J."/>
            <person name="Griffiths-Jones S."/>
            <person name="Gross S."/>
            <person name="Guigo R."/>
            <person name="Gustafson E.A."/>
            <person name="Haerty W."/>
            <person name="Hahn M.W."/>
            <person name="Halligan D.L."/>
            <person name="Halpern A.L."/>
            <person name="Halter G.M."/>
            <person name="Han M.V."/>
            <person name="Heger A."/>
            <person name="Hillier L."/>
            <person name="Hinrichs A.S."/>
            <person name="Holmes I."/>
            <person name="Hoskins R.A."/>
            <person name="Hubisz M.J."/>
            <person name="Hultmark D."/>
            <person name="Huntley M.A."/>
            <person name="Jaffe D.B."/>
            <person name="Jagadeeshan S."/>
            <person name="Jeck W.R."/>
            <person name="Johnson J."/>
            <person name="Jones C.D."/>
            <person name="Jordan W.C."/>
            <person name="Karpen G.H."/>
            <person name="Kataoka E."/>
            <person name="Keightley P.D."/>
            <person name="Kheradpour P."/>
            <person name="Kirkness E.F."/>
            <person name="Koerich L.B."/>
            <person name="Kristiansen K."/>
            <person name="Kudrna D."/>
            <person name="Kulathinal R.J."/>
            <person name="Kumar S."/>
            <person name="Kwok R."/>
            <person name="Lander E."/>
            <person name="Langley C.H."/>
            <person name="Lapoint R."/>
            <person name="Lazzaro B.P."/>
            <person name="Lee S.J."/>
            <person name="Levesque L."/>
            <person name="Li R."/>
            <person name="Lin C.F."/>
            <person name="Lin M.F."/>
            <person name="Lindblad-Toh K."/>
            <person name="Llopart A."/>
            <person name="Long M."/>
            <person name="Low L."/>
            <person name="Lozovsky E."/>
            <person name="Lu J."/>
            <person name="Luo M."/>
            <person name="Machado C.A."/>
            <person name="Makalowski W."/>
            <person name="Marzo M."/>
            <person name="Matsuda M."/>
            <person name="Matzkin L."/>
            <person name="McAllister B."/>
            <person name="McBride C.S."/>
            <person name="McKernan B."/>
            <person name="McKernan K."/>
            <person name="Mendez-Lago M."/>
            <person name="Minx P."/>
            <person name="Mollenhauer M.U."/>
            <person name="Montooth K."/>
            <person name="Mount S.M."/>
            <person name="Mu X."/>
            <person name="Myers E."/>
            <person name="Negre B."/>
            <person name="Newfeld S."/>
            <person name="Nielsen R."/>
            <person name="Noor M.A."/>
            <person name="O'Grady P."/>
            <person name="Pachter L."/>
            <person name="Papaceit M."/>
            <person name="Parisi M.J."/>
            <person name="Parisi M."/>
            <person name="Parts L."/>
            <person name="Pedersen J.S."/>
            <person name="Pesole G."/>
            <person name="Phillippy A.M."/>
            <person name="Ponting C.P."/>
            <person name="Pop M."/>
            <person name="Porcelli D."/>
            <person name="Powell J.R."/>
            <person name="Prohaska S."/>
            <person name="Pruitt K."/>
            <person name="Puig M."/>
            <person name="Quesneville H."/>
            <person name="Ram K.R."/>
            <person name="Rand D."/>
            <person name="Rasmussen M.D."/>
            <person name="Reed L.K."/>
            <person name="Reenan R."/>
            <person name="Reily A."/>
            <person name="Remington K.A."/>
            <person name="Rieger T.T."/>
            <person name="Ritchie M.G."/>
            <person name="Robin C."/>
            <person name="Rogers Y.H."/>
            <person name="Rohde C."/>
            <person name="Rozas J."/>
            <person name="Rubenfield M.J."/>
            <person name="Ruiz A."/>
            <person name="Russo S."/>
            <person name="Salzberg S.L."/>
            <person name="Sanchez-Gracia A."/>
            <person name="Saranga D.J."/>
            <person name="Sato H."/>
            <person name="Schaeffer S.W."/>
            <person name="Schatz M.C."/>
            <person name="Schlenke T."/>
            <person name="Schwartz R."/>
            <person name="Segarra C."/>
            <person name="Singh R.S."/>
            <person name="Sirot L."/>
            <person name="Sirota M."/>
            <person name="Sisneros N.B."/>
            <person name="Smith C.D."/>
            <person name="Smith T.F."/>
            <person name="Spieth J."/>
            <person name="Stage D.E."/>
            <person name="Stark A."/>
            <person name="Stephan W."/>
            <person name="Strausberg R.L."/>
            <person name="Strempel S."/>
            <person name="Sturgill D."/>
            <person name="Sutton G."/>
            <person name="Sutton G.G."/>
            <person name="Tao W."/>
            <person name="Teichmann S."/>
            <person name="Tobari Y.N."/>
            <person name="Tomimura Y."/>
            <person name="Tsolas J.M."/>
            <person name="Valente V.L."/>
            <person name="Venter E."/>
            <person name="Venter J.C."/>
            <person name="Vicario S."/>
            <person name="Vieira F.G."/>
            <person name="Vilella A.J."/>
            <person name="Villasante A."/>
            <person name="Walenz B."/>
            <person name="Wang J."/>
            <person name="Wasserman M."/>
            <person name="Watts T."/>
            <person name="Wilson D."/>
            <person name="Wilson R.K."/>
            <person name="Wing R.A."/>
            <person name="Wolfner M.F."/>
            <person name="Wong A."/>
            <person name="Wong G.K."/>
            <person name="Wu C.I."/>
            <person name="Wu G."/>
            <person name="Yamamoto D."/>
            <person name="Yang H.P."/>
            <person name="Yang S.P."/>
            <person name="Yorke J.A."/>
            <person name="Yoshida K."/>
            <person name="Zdobnov E."/>
            <person name="Zhang P."/>
            <person name="Zhang Y."/>
            <person name="Zimin A.V."/>
            <person name="Baldwin J."/>
            <person name="Abdouelleil A."/>
            <person name="Abdulkadir J."/>
            <person name="Abebe A."/>
            <person name="Abera B."/>
            <person name="Abreu J."/>
            <person name="Acer S.C."/>
            <person name="Aftuck L."/>
            <person name="Alexander A."/>
            <person name="An P."/>
            <person name="Anderson E."/>
            <person name="Anderson S."/>
            <person name="Arachi H."/>
            <person name="Azer M."/>
            <person name="Bachantsang P."/>
            <person name="Barry A."/>
            <person name="Bayul T."/>
            <person name="Berlin A."/>
            <person name="Bessette D."/>
            <person name="Bloom T."/>
            <person name="Blye J."/>
            <person name="Boguslavskiy L."/>
            <person name="Bonnet C."/>
            <person name="Boukhgalter B."/>
            <person name="Bourzgui I."/>
            <person name="Brown A."/>
            <person name="Cahill P."/>
            <person name="Channer S."/>
            <person name="Cheshatsang Y."/>
            <person name="Chuda L."/>
            <person name="Citroen M."/>
            <person name="Collymore A."/>
            <person name="Cooke P."/>
            <person name="Costello M."/>
            <person name="D'Aco K."/>
            <person name="Daza R."/>
            <person name="De Haan G."/>
            <person name="DeGray S."/>
            <person name="DeMaso C."/>
            <person name="Dhargay N."/>
            <person name="Dooley K."/>
            <person name="Dooley E."/>
            <person name="Doricent M."/>
            <person name="Dorje P."/>
            <person name="Dorjee K."/>
            <person name="Dupes A."/>
            <person name="Elong R."/>
            <person name="Falk J."/>
            <person name="Farina A."/>
            <person name="Faro S."/>
            <person name="Ferguson D."/>
            <person name="Fisher S."/>
            <person name="Foley C.D."/>
            <person name="Franke A."/>
            <person name="Friedrich D."/>
            <person name="Gadbois L."/>
            <person name="Gearin G."/>
            <person name="Gearin C.R."/>
            <person name="Giannoukos G."/>
            <person name="Goode T."/>
            <person name="Graham J."/>
            <person name="Grandbois E."/>
            <person name="Grewal S."/>
            <person name="Gyaltsen K."/>
            <person name="Hafez N."/>
            <person name="Hagos B."/>
            <person name="Hall J."/>
            <person name="Henson C."/>
            <person name="Hollinger A."/>
            <person name="Honan T."/>
            <person name="Huard M.D."/>
            <person name="Hughes L."/>
            <person name="Hurhula B."/>
            <person name="Husby M.E."/>
            <person name="Kamat A."/>
            <person name="Kanga B."/>
            <person name="Kashin S."/>
            <person name="Khazanovich D."/>
            <person name="Kisner P."/>
            <person name="Lance K."/>
            <person name="Lara M."/>
            <person name="Lee W."/>
            <person name="Lennon N."/>
            <person name="Letendre F."/>
            <person name="LeVine R."/>
            <person name="Lipovsky A."/>
            <person name="Liu X."/>
            <person name="Liu J."/>
            <person name="Liu S."/>
            <person name="Lokyitsang T."/>
            <person name="Lokyitsang Y."/>
            <person name="Lubonja R."/>
            <person name="Lui A."/>
            <person name="MacDonald P."/>
            <person name="Magnisalis V."/>
            <person name="Maru K."/>
            <person name="Matthews C."/>
            <person name="McCusker W."/>
            <person name="McDonough S."/>
            <person name="Mehta T."/>
            <person name="Meldrim J."/>
            <person name="Meneus L."/>
            <person name="Mihai O."/>
            <person name="Mihalev A."/>
            <person name="Mihova T."/>
            <person name="Mittelman R."/>
            <person name="Mlenga V."/>
            <person name="Montmayeur A."/>
            <person name="Mulrain L."/>
            <person name="Navidi A."/>
            <person name="Naylor J."/>
            <person name="Negash T."/>
            <person name="Nguyen T."/>
            <person name="Nguyen N."/>
            <person name="Nicol R."/>
            <person name="Norbu C."/>
            <person name="Norbu N."/>
            <person name="Novod N."/>
            <person name="O'Neill B."/>
            <person name="Osman S."/>
            <person name="Markiewicz E."/>
            <person name="Oyono O.L."/>
            <person name="Patti C."/>
            <person name="Phunkhang P."/>
            <person name="Pierre F."/>
            <person name="Priest M."/>
            <person name="Raghuraman S."/>
            <person name="Rege F."/>
            <person name="Reyes R."/>
            <person name="Rise C."/>
            <person name="Rogov P."/>
            <person name="Ross K."/>
            <person name="Ryan E."/>
            <person name="Settipalli S."/>
            <person name="Shea T."/>
            <person name="Sherpa N."/>
            <person name="Shi L."/>
            <person name="Shih D."/>
            <person name="Sparrow T."/>
            <person name="Spaulding J."/>
            <person name="Stalker J."/>
            <person name="Stange-Thomann N."/>
            <person name="Stavropoulos S."/>
            <person name="Stone C."/>
            <person name="Strader C."/>
            <person name="Tesfaye S."/>
            <person name="Thomson T."/>
            <person name="Thoulutsang Y."/>
            <person name="Thoulutsang D."/>
            <person name="Topham K."/>
            <person name="Topping I."/>
            <person name="Tsamla T."/>
            <person name="Vassiliev H."/>
            <person name="Vo A."/>
            <person name="Wangchuk T."/>
            <person name="Wangdi T."/>
            <person name="Weiand M."/>
            <person name="Wilkinson J."/>
            <person name="Wilson A."/>
            <person name="Yadav S."/>
            <person name="Young G."/>
            <person name="Yu Q."/>
            <person name="Zembek L."/>
            <person name="Zhong D."/>
            <person name="Zimmer A."/>
            <person name="Zwirko Z."/>
            <person name="Jaffe D.B."/>
            <person name="Alvarez P."/>
            <person name="Brockman W."/>
            <person name="Butler J."/>
            <person name="Chin C."/>
            <person name="Gnerre S."/>
            <person name="Grabherr M."/>
            <person name="Kleber M."/>
            <person name="Mauceli E."/>
            <person name="MacCallum I."/>
        </authorList>
    </citation>
    <scope>NUCLEOTIDE SEQUENCE [LARGE SCALE GENOMIC DNA]</scope>
    <source>
        <strain evidence="3">Rob3c / Tucson 14021-0248.25</strain>
    </source>
</reference>
<sequence>MASQPSRHCRLASRRGISILLLNLYKLLSSTCDSLISARQYKILAPFYSLHLLVPSVPLHQLGQLKQESMPEGVDWQGLDQKDLATLILSVKPSQLSYIKHCVHSFEAWIKLRDVHQPKGPVRKVALYKKLLGLRMADGQSMSSHINDFVGNSDQLAAIGIGVDDWL</sequence>
<feature type="chain" id="PRO_5002807467" evidence="1">
    <location>
        <begin position="30"/>
        <end position="167"/>
    </location>
</feature>
<dbReference type="Proteomes" id="UP000001292">
    <property type="component" value="Unassembled WGS sequence"/>
</dbReference>
<evidence type="ECO:0000313" key="3">
    <source>
        <dbReference type="Proteomes" id="UP000001292"/>
    </source>
</evidence>
<gene>
    <name evidence="2" type="primary">Dsec\GM12070</name>
    <name evidence="2" type="ORF">Dsec_GM12070</name>
</gene>
<dbReference type="HOGENOM" id="CLU_1596262_0_0_1"/>
<protein>
    <submittedName>
        <fullName evidence="2">GM12070</fullName>
    </submittedName>
</protein>
<keyword evidence="3" id="KW-1185">Reference proteome</keyword>
<name>B4IN11_DROSE</name>
<organism evidence="3">
    <name type="scientific">Drosophila sechellia</name>
    <name type="common">Fruit fly</name>
    <dbReference type="NCBI Taxonomy" id="7238"/>
    <lineage>
        <taxon>Eukaryota</taxon>
        <taxon>Metazoa</taxon>
        <taxon>Ecdysozoa</taxon>
        <taxon>Arthropoda</taxon>
        <taxon>Hexapoda</taxon>
        <taxon>Insecta</taxon>
        <taxon>Pterygota</taxon>
        <taxon>Neoptera</taxon>
        <taxon>Endopterygota</taxon>
        <taxon>Diptera</taxon>
        <taxon>Brachycera</taxon>
        <taxon>Muscomorpha</taxon>
        <taxon>Ephydroidea</taxon>
        <taxon>Drosophilidae</taxon>
        <taxon>Drosophila</taxon>
        <taxon>Sophophora</taxon>
    </lineage>
</organism>
<dbReference type="PhylomeDB" id="B4IN11"/>
<dbReference type="AlphaFoldDB" id="B4IN11"/>
<proteinExistence type="predicted"/>
<evidence type="ECO:0000313" key="2">
    <source>
        <dbReference type="EMBL" id="EDW53860.1"/>
    </source>
</evidence>
<accession>B4IN11</accession>